<evidence type="ECO:0000256" key="8">
    <source>
        <dbReference type="ARBA" id="ARBA00048202"/>
    </source>
</evidence>
<evidence type="ECO:0000256" key="1">
    <source>
        <dbReference type="ARBA" id="ARBA00003943"/>
    </source>
</evidence>
<keyword evidence="15" id="KW-1185">Reference proteome</keyword>
<evidence type="ECO:0000256" key="10">
    <source>
        <dbReference type="ARBA" id="ARBA00076996"/>
    </source>
</evidence>
<comment type="similarity">
    <text evidence="2">Belongs to the AlaDH/PNT family.</text>
</comment>
<keyword evidence="6" id="KW-1278">Translocase</keyword>
<dbReference type="AlphaFoldDB" id="A0A7W9WT29"/>
<feature type="domain" description="Alanine dehydrogenase/pyridine nucleotide transhydrogenase NAD(H)-binding" evidence="12">
    <location>
        <begin position="145"/>
        <end position="325"/>
    </location>
</feature>
<evidence type="ECO:0000256" key="4">
    <source>
        <dbReference type="ARBA" id="ARBA00022741"/>
    </source>
</evidence>
<dbReference type="PANTHER" id="PTHR10160:SF19">
    <property type="entry name" value="PROTON-TRANSLOCATING NAD(P)(+) TRANSHYDROGENASE"/>
    <property type="match status" value="1"/>
</dbReference>
<dbReference type="EMBL" id="JACHBW010000007">
    <property type="protein sequence ID" value="MBB6102866.1"/>
    <property type="molecule type" value="Genomic_DNA"/>
</dbReference>
<accession>A0A7W9WT29</accession>
<dbReference type="FunFam" id="3.40.50.720:FF:000188">
    <property type="entry name" value="NAD(P) transhydrogenase alpha subunit 1"/>
    <property type="match status" value="1"/>
</dbReference>
<keyword evidence="7" id="KW-0520">NAD</keyword>
<evidence type="ECO:0000256" key="2">
    <source>
        <dbReference type="ARBA" id="ARBA00005689"/>
    </source>
</evidence>
<dbReference type="GO" id="GO:0016491">
    <property type="term" value="F:oxidoreductase activity"/>
    <property type="evidence" value="ECO:0007669"/>
    <property type="project" value="UniProtKB-KW"/>
</dbReference>
<evidence type="ECO:0000256" key="7">
    <source>
        <dbReference type="ARBA" id="ARBA00023027"/>
    </source>
</evidence>
<dbReference type="RefSeq" id="WP_183724424.1">
    <property type="nucleotide sequence ID" value="NZ_JACHBW010000007.1"/>
</dbReference>
<dbReference type="SUPFAM" id="SSF51735">
    <property type="entry name" value="NAD(P)-binding Rossmann-fold domains"/>
    <property type="match status" value="1"/>
</dbReference>
<proteinExistence type="inferred from homology"/>
<organism evidence="14 15">
    <name type="scientific">Paraburkholderia bannensis</name>
    <dbReference type="NCBI Taxonomy" id="765414"/>
    <lineage>
        <taxon>Bacteria</taxon>
        <taxon>Pseudomonadati</taxon>
        <taxon>Pseudomonadota</taxon>
        <taxon>Betaproteobacteria</taxon>
        <taxon>Burkholderiales</taxon>
        <taxon>Burkholderiaceae</taxon>
        <taxon>Paraburkholderia</taxon>
    </lineage>
</organism>
<evidence type="ECO:0000256" key="6">
    <source>
        <dbReference type="ARBA" id="ARBA00022967"/>
    </source>
</evidence>
<dbReference type="SUPFAM" id="SSF52283">
    <property type="entry name" value="Formate/glycerate dehydrogenase catalytic domain-like"/>
    <property type="match status" value="1"/>
</dbReference>
<evidence type="ECO:0000259" key="12">
    <source>
        <dbReference type="SMART" id="SM01002"/>
    </source>
</evidence>
<evidence type="ECO:0000256" key="5">
    <source>
        <dbReference type="ARBA" id="ARBA00022857"/>
    </source>
</evidence>
<dbReference type="Proteomes" id="UP000571554">
    <property type="component" value="Unassembled WGS sequence"/>
</dbReference>
<reference evidence="14 15" key="1">
    <citation type="submission" date="2020-08" db="EMBL/GenBank/DDBJ databases">
        <title>Above-ground endophytic microbial communities from plants in different locations in the United States.</title>
        <authorList>
            <person name="Frank C."/>
        </authorList>
    </citation>
    <scope>NUCLEOTIDE SEQUENCE [LARGE SCALE GENOMIC DNA]</scope>
    <source>
        <strain evidence="14 15">WP4_2_2</strain>
    </source>
</reference>
<dbReference type="GO" id="GO:0005886">
    <property type="term" value="C:plasma membrane"/>
    <property type="evidence" value="ECO:0007669"/>
    <property type="project" value="TreeGrafter"/>
</dbReference>
<dbReference type="GO" id="GO:0006740">
    <property type="term" value="P:NADPH regeneration"/>
    <property type="evidence" value="ECO:0007669"/>
    <property type="project" value="TreeGrafter"/>
</dbReference>
<dbReference type="GO" id="GO:0008750">
    <property type="term" value="F:proton-translocating NAD(P)+ transhydrogenase activity"/>
    <property type="evidence" value="ECO:0007669"/>
    <property type="project" value="UniProtKB-EC"/>
</dbReference>
<dbReference type="Pfam" id="PF01262">
    <property type="entry name" value="AlaDh_PNT_C"/>
    <property type="match status" value="1"/>
</dbReference>
<dbReference type="InterPro" id="IPR007698">
    <property type="entry name" value="AlaDH/PNT_NAD(H)-bd"/>
</dbReference>
<comment type="function">
    <text evidence="1">The transhydrogenation between NADH and NADP is coupled to respiration and ATP hydrolysis and functions as a proton pump across the membrane.</text>
</comment>
<dbReference type="CDD" id="cd05304">
    <property type="entry name" value="Rubrum_tdh"/>
    <property type="match status" value="1"/>
</dbReference>
<dbReference type="SMART" id="SM01002">
    <property type="entry name" value="AlaDh_PNT_C"/>
    <property type="match status" value="1"/>
</dbReference>
<keyword evidence="14" id="KW-0560">Oxidoreductase</keyword>
<gene>
    <name evidence="14" type="ORF">F4827_002719</name>
</gene>
<dbReference type="Gene3D" id="3.40.50.720">
    <property type="entry name" value="NAD(P)-binding Rossmann-like Domain"/>
    <property type="match status" value="2"/>
</dbReference>
<comment type="catalytic activity">
    <reaction evidence="8">
        <text>NAD(+) + NADPH + H(+)(in) = NADH + NADP(+) + H(+)(out)</text>
        <dbReference type="Rhea" id="RHEA:47992"/>
        <dbReference type="ChEBI" id="CHEBI:15378"/>
        <dbReference type="ChEBI" id="CHEBI:57540"/>
        <dbReference type="ChEBI" id="CHEBI:57783"/>
        <dbReference type="ChEBI" id="CHEBI:57945"/>
        <dbReference type="ChEBI" id="CHEBI:58349"/>
        <dbReference type="EC" id="7.1.1.1"/>
    </reaction>
</comment>
<dbReference type="NCBIfam" id="NF006942">
    <property type="entry name" value="PRK09424.1"/>
    <property type="match status" value="1"/>
</dbReference>
<evidence type="ECO:0000313" key="15">
    <source>
        <dbReference type="Proteomes" id="UP000571554"/>
    </source>
</evidence>
<evidence type="ECO:0000256" key="9">
    <source>
        <dbReference type="ARBA" id="ARBA00071353"/>
    </source>
</evidence>
<evidence type="ECO:0000259" key="13">
    <source>
        <dbReference type="SMART" id="SM01003"/>
    </source>
</evidence>
<keyword evidence="4" id="KW-0547">Nucleotide-binding</keyword>
<name>A0A7W9WT29_9BURK</name>
<dbReference type="Pfam" id="PF05222">
    <property type="entry name" value="AlaDh_PNT_N"/>
    <property type="match status" value="1"/>
</dbReference>
<evidence type="ECO:0000313" key="14">
    <source>
        <dbReference type="EMBL" id="MBB6102866.1"/>
    </source>
</evidence>
<evidence type="ECO:0000256" key="3">
    <source>
        <dbReference type="ARBA" id="ARBA00012943"/>
    </source>
</evidence>
<keyword evidence="5" id="KW-0521">NADP</keyword>
<dbReference type="InterPro" id="IPR007886">
    <property type="entry name" value="AlaDH/PNT_N"/>
</dbReference>
<feature type="domain" description="Alanine dehydrogenase/pyridine nucleotide transhydrogenase N-terminal" evidence="13">
    <location>
        <begin position="4"/>
        <end position="136"/>
    </location>
</feature>
<dbReference type="InterPro" id="IPR036291">
    <property type="entry name" value="NAD(P)-bd_dom_sf"/>
</dbReference>
<dbReference type="PANTHER" id="PTHR10160">
    <property type="entry name" value="NAD(P) TRANSHYDROGENASE"/>
    <property type="match status" value="1"/>
</dbReference>
<evidence type="ECO:0000256" key="11">
    <source>
        <dbReference type="ARBA" id="ARBA00084087"/>
    </source>
</evidence>
<dbReference type="SMART" id="SM01003">
    <property type="entry name" value="AlaDh_PNT_N"/>
    <property type="match status" value="1"/>
</dbReference>
<sequence length="383" mass="39783">MHIGVPAETRANESRVAATPETVKKYVAQGHKVTIQSGAGNGASFPDEAYAAVGAQIADAAAAFGAELVLKVQSPNVSELAFMKRGAVLAGMLDPFNADNAQKLAEAGLTAFALEAAPRTTRAQSLDVLSSQANIAGYKAVLVAANLYPRFIPMLMTAAGTVKAARVLILGAGVAGLQAIATAKRLGAVIEASDVRPAVKEQIESLGAKFLDVPYETDEEREAAVGVGGYARPMPPSWLVRQSALVHERARQADIVISTALIPGRDAPTLLPSETVQAMKPGSVVIDLAAGRGPIADQATGRRGGNCPLTVADQVVTQHGVQICGYTNLASMVAADASALYARNLLDFLKLIITKEATLNIDLADDIVAATLLARDGVVTRKT</sequence>
<dbReference type="EC" id="7.1.1.1" evidence="3"/>
<comment type="caution">
    <text evidence="14">The sequence shown here is derived from an EMBL/GenBank/DDBJ whole genome shotgun (WGS) entry which is preliminary data.</text>
</comment>
<protein>
    <recommendedName>
        <fullName evidence="9">NAD(P) transhydrogenase subunit alpha part 1</fullName>
        <ecNumber evidence="3">7.1.1.1</ecNumber>
    </recommendedName>
    <alternativeName>
        <fullName evidence="11">Nicotinamide nucleotide transhydrogenase subunit alpha 1</fullName>
    </alternativeName>
    <alternativeName>
        <fullName evidence="10">Pyridine nucleotide transhydrogenase subunit alpha 1</fullName>
    </alternativeName>
</protein>
<dbReference type="GO" id="GO:0050661">
    <property type="term" value="F:NADP binding"/>
    <property type="evidence" value="ECO:0007669"/>
    <property type="project" value="TreeGrafter"/>
</dbReference>